<name>A0ACB9BB90_ARCLA</name>
<protein>
    <submittedName>
        <fullName evidence="1">Uncharacterized protein</fullName>
    </submittedName>
</protein>
<dbReference type="EMBL" id="CM042052">
    <property type="protein sequence ID" value="KAI3719220.1"/>
    <property type="molecule type" value="Genomic_DNA"/>
</dbReference>
<evidence type="ECO:0000313" key="1">
    <source>
        <dbReference type="EMBL" id="KAI3719220.1"/>
    </source>
</evidence>
<reference evidence="1 2" key="2">
    <citation type="journal article" date="2022" name="Mol. Ecol. Resour.">
        <title>The genomes of chicory, endive, great burdock and yacon provide insights into Asteraceae paleo-polyploidization history and plant inulin production.</title>
        <authorList>
            <person name="Fan W."/>
            <person name="Wang S."/>
            <person name="Wang H."/>
            <person name="Wang A."/>
            <person name="Jiang F."/>
            <person name="Liu H."/>
            <person name="Zhao H."/>
            <person name="Xu D."/>
            <person name="Zhang Y."/>
        </authorList>
    </citation>
    <scope>NUCLEOTIDE SEQUENCE [LARGE SCALE GENOMIC DNA]</scope>
    <source>
        <strain evidence="2">cv. Niubang</strain>
    </source>
</reference>
<comment type="caution">
    <text evidence="1">The sequence shown here is derived from an EMBL/GenBank/DDBJ whole genome shotgun (WGS) entry which is preliminary data.</text>
</comment>
<sequence>MFIFHKLSSIMFLLFIIVVFFPYLVKSRIFIYYGCSQEKFQPNTPFETNLNSLLSLFVSSSSQALYNSFAIGNDTNASPESAIYGLYQCRGDLRTLDCTKCIEGAVSQVGLTCPYSYSGSLQLDKCLVRFEHFDFLGKLDTDLRFKKCSKSVSHDMQSLRRRDDVLIELGETNMGFRVRSSSSIEGFSQCLGDLSPNDCNSCLSEAIANLKNLCGSSKAGDVFLAQCYMRYWTSGYYDSPSESSGGDDVGKTIAIVVGVIAGLTAFIILISLCRKSPG</sequence>
<keyword evidence="2" id="KW-1185">Reference proteome</keyword>
<accession>A0ACB9BB90</accession>
<dbReference type="Proteomes" id="UP001055879">
    <property type="component" value="Linkage Group LG06"/>
</dbReference>
<reference evidence="2" key="1">
    <citation type="journal article" date="2022" name="Mol. Ecol. Resour.">
        <title>The genomes of chicory, endive, great burdock and yacon provide insights into Asteraceae palaeo-polyploidization history and plant inulin production.</title>
        <authorList>
            <person name="Fan W."/>
            <person name="Wang S."/>
            <person name="Wang H."/>
            <person name="Wang A."/>
            <person name="Jiang F."/>
            <person name="Liu H."/>
            <person name="Zhao H."/>
            <person name="Xu D."/>
            <person name="Zhang Y."/>
        </authorList>
    </citation>
    <scope>NUCLEOTIDE SEQUENCE [LARGE SCALE GENOMIC DNA]</scope>
    <source>
        <strain evidence="2">cv. Niubang</strain>
    </source>
</reference>
<evidence type="ECO:0000313" key="2">
    <source>
        <dbReference type="Proteomes" id="UP001055879"/>
    </source>
</evidence>
<organism evidence="1 2">
    <name type="scientific">Arctium lappa</name>
    <name type="common">Greater burdock</name>
    <name type="synonym">Lappa major</name>
    <dbReference type="NCBI Taxonomy" id="4217"/>
    <lineage>
        <taxon>Eukaryota</taxon>
        <taxon>Viridiplantae</taxon>
        <taxon>Streptophyta</taxon>
        <taxon>Embryophyta</taxon>
        <taxon>Tracheophyta</taxon>
        <taxon>Spermatophyta</taxon>
        <taxon>Magnoliopsida</taxon>
        <taxon>eudicotyledons</taxon>
        <taxon>Gunneridae</taxon>
        <taxon>Pentapetalae</taxon>
        <taxon>asterids</taxon>
        <taxon>campanulids</taxon>
        <taxon>Asterales</taxon>
        <taxon>Asteraceae</taxon>
        <taxon>Carduoideae</taxon>
        <taxon>Cardueae</taxon>
        <taxon>Arctiinae</taxon>
        <taxon>Arctium</taxon>
    </lineage>
</organism>
<proteinExistence type="predicted"/>
<gene>
    <name evidence="1" type="ORF">L6452_20115</name>
</gene>